<dbReference type="AlphaFoldDB" id="A0AAV8YI42"/>
<accession>A0AAV8YI42</accession>
<protein>
    <submittedName>
        <fullName evidence="1">Uncharacterized protein</fullName>
    </submittedName>
</protein>
<organism evidence="1 2">
    <name type="scientific">Aromia moschata</name>
    <dbReference type="NCBI Taxonomy" id="1265417"/>
    <lineage>
        <taxon>Eukaryota</taxon>
        <taxon>Metazoa</taxon>
        <taxon>Ecdysozoa</taxon>
        <taxon>Arthropoda</taxon>
        <taxon>Hexapoda</taxon>
        <taxon>Insecta</taxon>
        <taxon>Pterygota</taxon>
        <taxon>Neoptera</taxon>
        <taxon>Endopterygota</taxon>
        <taxon>Coleoptera</taxon>
        <taxon>Polyphaga</taxon>
        <taxon>Cucujiformia</taxon>
        <taxon>Chrysomeloidea</taxon>
        <taxon>Cerambycidae</taxon>
        <taxon>Cerambycinae</taxon>
        <taxon>Callichromatini</taxon>
        <taxon>Aromia</taxon>
    </lineage>
</organism>
<name>A0AAV8YI42_9CUCU</name>
<dbReference type="Proteomes" id="UP001162162">
    <property type="component" value="Unassembled WGS sequence"/>
</dbReference>
<proteinExistence type="predicted"/>
<sequence>MAASTVHKIMKKAKYHPYKVPLAFAPEQSLAHRRARFYCFLSAIISIRFYYASEARSLIKITHPKASSAN</sequence>
<reference evidence="1" key="1">
    <citation type="journal article" date="2023" name="Insect Mol. Biol.">
        <title>Genome sequencing provides insights into the evolution of gene families encoding plant cell wall-degrading enzymes in longhorned beetles.</title>
        <authorList>
            <person name="Shin N.R."/>
            <person name="Okamura Y."/>
            <person name="Kirsch R."/>
            <person name="Pauchet Y."/>
        </authorList>
    </citation>
    <scope>NUCLEOTIDE SEQUENCE</scope>
    <source>
        <strain evidence="1">AMC_N1</strain>
    </source>
</reference>
<keyword evidence="2" id="KW-1185">Reference proteome</keyword>
<comment type="caution">
    <text evidence="1">The sequence shown here is derived from an EMBL/GenBank/DDBJ whole genome shotgun (WGS) entry which is preliminary data.</text>
</comment>
<gene>
    <name evidence="1" type="ORF">NQ318_003200</name>
</gene>
<evidence type="ECO:0000313" key="2">
    <source>
        <dbReference type="Proteomes" id="UP001162162"/>
    </source>
</evidence>
<evidence type="ECO:0000313" key="1">
    <source>
        <dbReference type="EMBL" id="KAJ8950209.1"/>
    </source>
</evidence>
<dbReference type="EMBL" id="JAPWTK010000104">
    <property type="protein sequence ID" value="KAJ8950209.1"/>
    <property type="molecule type" value="Genomic_DNA"/>
</dbReference>